<dbReference type="Pfam" id="PF20258">
    <property type="entry name" value="tRNA_Me_trans_C"/>
    <property type="match status" value="1"/>
</dbReference>
<dbReference type="CDD" id="cd01998">
    <property type="entry name" value="MnmA_TRMU-like"/>
    <property type="match status" value="1"/>
</dbReference>
<keyword evidence="5" id="KW-0808">Transferase</keyword>
<dbReference type="GO" id="GO:0005524">
    <property type="term" value="F:ATP binding"/>
    <property type="evidence" value="ECO:0007669"/>
    <property type="project" value="UniProtKB-KW"/>
</dbReference>
<name>A0AAN6GWT6_9BASI</name>
<feature type="region of interest" description="Disordered" evidence="12">
    <location>
        <begin position="293"/>
        <end position="313"/>
    </location>
</feature>
<dbReference type="InterPro" id="IPR023382">
    <property type="entry name" value="MnmA-like_central_sf"/>
</dbReference>
<evidence type="ECO:0000256" key="9">
    <source>
        <dbReference type="ARBA" id="ARBA00022884"/>
    </source>
</evidence>
<accession>A0AAN6GWT6</accession>
<dbReference type="InterPro" id="IPR014729">
    <property type="entry name" value="Rossmann-like_a/b/a_fold"/>
</dbReference>
<dbReference type="Gene3D" id="2.40.30.10">
    <property type="entry name" value="Translation factors"/>
    <property type="match status" value="1"/>
</dbReference>
<evidence type="ECO:0000313" key="15">
    <source>
        <dbReference type="EMBL" id="KAK0556663.1"/>
    </source>
</evidence>
<dbReference type="PANTHER" id="PTHR11933">
    <property type="entry name" value="TRNA 5-METHYLAMINOMETHYL-2-THIOURIDYLATE -METHYLTRANSFERASE"/>
    <property type="match status" value="1"/>
</dbReference>
<dbReference type="Pfam" id="PF20259">
    <property type="entry name" value="tRNA_Me_trans_M"/>
    <property type="match status" value="1"/>
</dbReference>
<comment type="caution">
    <text evidence="15">The sequence shown here is derived from an EMBL/GenBank/DDBJ whole genome shotgun (WGS) entry which is preliminary data.</text>
</comment>
<evidence type="ECO:0000256" key="7">
    <source>
        <dbReference type="ARBA" id="ARBA00022741"/>
    </source>
</evidence>
<dbReference type="SUPFAM" id="SSF52402">
    <property type="entry name" value="Adenine nucleotide alpha hydrolases-like"/>
    <property type="match status" value="1"/>
</dbReference>
<keyword evidence="8" id="KW-0067">ATP-binding</keyword>
<keyword evidence="7" id="KW-0547">Nucleotide-binding</keyword>
<evidence type="ECO:0000256" key="12">
    <source>
        <dbReference type="SAM" id="MobiDB-lite"/>
    </source>
</evidence>
<evidence type="ECO:0000256" key="1">
    <source>
        <dbReference type="ARBA" id="ARBA00003986"/>
    </source>
</evidence>
<sequence>MNARQRATGSQRLRLGQDFDLEAVFMRNWTADEPAASVLDTSDQTPSLPYDQSSCTWRQDYESAQAVCRHLSNLPLRLLDFQKEYWNSVFEPALSVWEAGETPNPDVACNRHIKFGVLMADLLGEPGPSKRRAWLATGHYSRLRLSPTVQPDGSRSVELLRAIDPNKDQSYYLSSVEPSRFRQAHFPIGHLLKGEVRELARRYELPNAERKESMGLCFVGDNLPRARSESVGTRGKPGEPGPFATFLDSYIESTPGPLISPTGEVLGQHSGLHTLTIGQSARIPGQTERWYVARKSRGQRRQGGSSTSDDSMRANEVVVVPGRSHPLLLCVRARVKAFSWVAGQQPAELNTANSDGDAANVRAWAQVRHRQKAVPCRVTIRAKEGQDVPPRLLDVEFDDPVAAVAPGQVLALWADGDATTGDAGARIRPNVVCLGSGVIEDVVTVADLEKGPQ</sequence>
<feature type="domain" description="tRNA-specific 2-thiouridylase MnmA-like C-terminal" evidence="13">
    <location>
        <begin position="334"/>
        <end position="418"/>
    </location>
</feature>
<feature type="domain" description="tRNA-specific 2-thiouridylase MnmA-like central" evidence="14">
    <location>
        <begin position="245"/>
        <end position="296"/>
    </location>
</feature>
<dbReference type="GO" id="GO:0005739">
    <property type="term" value="C:mitochondrion"/>
    <property type="evidence" value="ECO:0007669"/>
    <property type="project" value="TreeGrafter"/>
</dbReference>
<organism evidence="15 16">
    <name type="scientific">Tilletia horrida</name>
    <dbReference type="NCBI Taxonomy" id="155126"/>
    <lineage>
        <taxon>Eukaryota</taxon>
        <taxon>Fungi</taxon>
        <taxon>Dikarya</taxon>
        <taxon>Basidiomycota</taxon>
        <taxon>Ustilaginomycotina</taxon>
        <taxon>Exobasidiomycetes</taxon>
        <taxon>Tilletiales</taxon>
        <taxon>Tilletiaceae</taxon>
        <taxon>Tilletia</taxon>
    </lineage>
</organism>
<keyword evidence="10" id="KW-1015">Disulfide bond</keyword>
<evidence type="ECO:0000256" key="2">
    <source>
        <dbReference type="ARBA" id="ARBA00006191"/>
    </source>
</evidence>
<dbReference type="Proteomes" id="UP001176517">
    <property type="component" value="Unassembled WGS sequence"/>
</dbReference>
<comment type="function">
    <text evidence="1">Catalyzes the 2-thiolation of uridine at the wobble position (U34) of mitochondrial tRNA(Lys), tRNA(Glu) and tRNA(Gln). Required for the formation of 5-taurinomethyl-2-thiouridine (tm5s2U) of mitochondrial tRNA(Lys), tRNA(Glu), and tRNA(Gln) at the wobble position. ATP is required to activate the C2 atom of the wobble base.</text>
</comment>
<dbReference type="PANTHER" id="PTHR11933:SF5">
    <property type="entry name" value="MITOCHONDRIAL TRNA-SPECIFIC 2-THIOURIDYLASE 1"/>
    <property type="match status" value="1"/>
</dbReference>
<evidence type="ECO:0000256" key="4">
    <source>
        <dbReference type="ARBA" id="ARBA00022555"/>
    </source>
</evidence>
<dbReference type="Gene3D" id="3.40.50.620">
    <property type="entry name" value="HUPs"/>
    <property type="match status" value="1"/>
</dbReference>
<keyword evidence="9" id="KW-0694">RNA-binding</keyword>
<dbReference type="InterPro" id="IPR046885">
    <property type="entry name" value="MnmA-like_C"/>
</dbReference>
<evidence type="ECO:0000259" key="14">
    <source>
        <dbReference type="Pfam" id="PF20259"/>
    </source>
</evidence>
<dbReference type="Pfam" id="PF03054">
    <property type="entry name" value="tRNA_Me_trans"/>
    <property type="match status" value="1"/>
</dbReference>
<dbReference type="AlphaFoldDB" id="A0AAN6GWT6"/>
<evidence type="ECO:0000256" key="5">
    <source>
        <dbReference type="ARBA" id="ARBA00022679"/>
    </source>
</evidence>
<evidence type="ECO:0000256" key="6">
    <source>
        <dbReference type="ARBA" id="ARBA00022694"/>
    </source>
</evidence>
<comment type="similarity">
    <text evidence="2">Belongs to the MnmA/TRMU family.</text>
</comment>
<keyword evidence="6" id="KW-0819">tRNA processing</keyword>
<evidence type="ECO:0000259" key="13">
    <source>
        <dbReference type="Pfam" id="PF20258"/>
    </source>
</evidence>
<protein>
    <recommendedName>
        <fullName evidence="3">tRNA-5-taurinomethyluridine 2-sulfurtransferase</fullName>
        <ecNumber evidence="3">2.8.1.14</ecNumber>
    </recommendedName>
</protein>
<reference evidence="15" key="1">
    <citation type="journal article" date="2023" name="PhytoFront">
        <title>Draft Genome Resources of Seven Strains of Tilletia horrida, Causal Agent of Kernel Smut of Rice.</title>
        <authorList>
            <person name="Khanal S."/>
            <person name="Antony Babu S."/>
            <person name="Zhou X.G."/>
        </authorList>
    </citation>
    <scope>NUCLEOTIDE SEQUENCE</scope>
    <source>
        <strain evidence="15">TX6</strain>
    </source>
</reference>
<comment type="catalytic activity">
    <reaction evidence="11">
        <text>5-taurinomethyluridine(34) in tRNA + S-sulfanyl-L-cysteinyl-[protein] + AH2 + ATP = 5-taurinomethyl-2-thiouridine(34) in tRNA + L-cysteinyl-[protein] + A + AMP + diphosphate + H(+)</text>
        <dbReference type="Rhea" id="RHEA:47040"/>
        <dbReference type="Rhea" id="RHEA-COMP:10131"/>
        <dbReference type="Rhea" id="RHEA-COMP:11726"/>
        <dbReference type="Rhea" id="RHEA-COMP:11732"/>
        <dbReference type="Rhea" id="RHEA-COMP:11733"/>
        <dbReference type="ChEBI" id="CHEBI:13193"/>
        <dbReference type="ChEBI" id="CHEBI:15378"/>
        <dbReference type="ChEBI" id="CHEBI:17499"/>
        <dbReference type="ChEBI" id="CHEBI:29950"/>
        <dbReference type="ChEBI" id="CHEBI:30616"/>
        <dbReference type="ChEBI" id="CHEBI:33019"/>
        <dbReference type="ChEBI" id="CHEBI:61963"/>
        <dbReference type="ChEBI" id="CHEBI:87171"/>
        <dbReference type="ChEBI" id="CHEBI:87172"/>
        <dbReference type="ChEBI" id="CHEBI:456215"/>
        <dbReference type="EC" id="2.8.1.14"/>
    </reaction>
</comment>
<gene>
    <name evidence="15" type="ORF">OC846_000982</name>
</gene>
<evidence type="ECO:0000256" key="11">
    <source>
        <dbReference type="ARBA" id="ARBA00049564"/>
    </source>
</evidence>
<keyword evidence="4" id="KW-0820">tRNA-binding</keyword>
<keyword evidence="16" id="KW-1185">Reference proteome</keyword>
<dbReference type="Gene3D" id="2.30.30.280">
    <property type="entry name" value="Adenine nucleotide alpha hydrolases-like domains"/>
    <property type="match status" value="1"/>
</dbReference>
<dbReference type="EMBL" id="JAPDMZ010000012">
    <property type="protein sequence ID" value="KAK0556663.1"/>
    <property type="molecule type" value="Genomic_DNA"/>
</dbReference>
<dbReference type="InterPro" id="IPR046884">
    <property type="entry name" value="MnmA-like_central"/>
</dbReference>
<evidence type="ECO:0000256" key="3">
    <source>
        <dbReference type="ARBA" id="ARBA00011953"/>
    </source>
</evidence>
<proteinExistence type="inferred from homology"/>
<dbReference type="GO" id="GO:0000049">
    <property type="term" value="F:tRNA binding"/>
    <property type="evidence" value="ECO:0007669"/>
    <property type="project" value="UniProtKB-KW"/>
</dbReference>
<dbReference type="EC" id="2.8.1.14" evidence="3"/>
<evidence type="ECO:0000313" key="16">
    <source>
        <dbReference type="Proteomes" id="UP001176517"/>
    </source>
</evidence>
<dbReference type="GO" id="GO:0002143">
    <property type="term" value="P:tRNA wobble position uridine thiolation"/>
    <property type="evidence" value="ECO:0007669"/>
    <property type="project" value="TreeGrafter"/>
</dbReference>
<evidence type="ECO:0000256" key="10">
    <source>
        <dbReference type="ARBA" id="ARBA00023157"/>
    </source>
</evidence>
<evidence type="ECO:0000256" key="8">
    <source>
        <dbReference type="ARBA" id="ARBA00022840"/>
    </source>
</evidence>
<dbReference type="GO" id="GO:0016783">
    <property type="term" value="F:sulfurtransferase activity"/>
    <property type="evidence" value="ECO:0007669"/>
    <property type="project" value="InterPro"/>
</dbReference>
<dbReference type="InterPro" id="IPR004506">
    <property type="entry name" value="MnmA-like"/>
</dbReference>